<evidence type="ECO:0000256" key="6">
    <source>
        <dbReference type="ARBA" id="ARBA00023163"/>
    </source>
</evidence>
<dbReference type="PANTHER" id="PTHR10625">
    <property type="entry name" value="HISTONE DEACETYLASE HDAC1-RELATED"/>
    <property type="match status" value="1"/>
</dbReference>
<keyword evidence="11" id="KW-0479">Metal-binding</keyword>
<comment type="caution">
    <text evidence="14">The sequence shown here is derived from an EMBL/GenBank/DDBJ whole genome shotgun (WGS) entry which is preliminary data.</text>
</comment>
<evidence type="ECO:0000256" key="8">
    <source>
        <dbReference type="PIRNR" id="PIRNR037913"/>
    </source>
</evidence>
<dbReference type="InterPro" id="IPR037138">
    <property type="entry name" value="His_deacetylse_dom_sf"/>
</dbReference>
<dbReference type="AlphaFoldDB" id="A0A9P4VPK6"/>
<feature type="region of interest" description="Disordered" evidence="12">
    <location>
        <begin position="457"/>
        <end position="491"/>
    </location>
</feature>
<name>A0A9P4VPK6_9PEZI</name>
<comment type="similarity">
    <text evidence="8">Belongs to the histone deacetylase family. HD Type 1 subfamily.</text>
</comment>
<evidence type="ECO:0000259" key="13">
    <source>
        <dbReference type="Pfam" id="PF00850"/>
    </source>
</evidence>
<evidence type="ECO:0000313" key="14">
    <source>
        <dbReference type="EMBL" id="KAF2840941.1"/>
    </source>
</evidence>
<evidence type="ECO:0000256" key="1">
    <source>
        <dbReference type="ARBA" id="ARBA00004123"/>
    </source>
</evidence>
<keyword evidence="6 8" id="KW-0804">Transcription</keyword>
<dbReference type="InterPro" id="IPR003084">
    <property type="entry name" value="HDAC_I/II"/>
</dbReference>
<dbReference type="Gene3D" id="3.40.800.20">
    <property type="entry name" value="Histone deacetylase domain"/>
    <property type="match status" value="1"/>
</dbReference>
<dbReference type="PANTHER" id="PTHR10625:SF36">
    <property type="entry name" value="HISTONE DEACETYLASE 3"/>
    <property type="match status" value="1"/>
</dbReference>
<proteinExistence type="inferred from homology"/>
<dbReference type="Pfam" id="PF00850">
    <property type="entry name" value="Hist_deacetyl"/>
    <property type="match status" value="1"/>
</dbReference>
<dbReference type="PIRSF" id="PIRSF037913">
    <property type="entry name" value="His_deacetylse_1"/>
    <property type="match status" value="1"/>
</dbReference>
<dbReference type="GO" id="GO:0046872">
    <property type="term" value="F:metal ion binding"/>
    <property type="evidence" value="ECO:0007669"/>
    <property type="project" value="UniProtKB-KW"/>
</dbReference>
<dbReference type="EMBL" id="MU006092">
    <property type="protein sequence ID" value="KAF2840941.1"/>
    <property type="molecule type" value="Genomic_DNA"/>
</dbReference>
<dbReference type="InterPro" id="IPR023801">
    <property type="entry name" value="His_deacetylse_dom"/>
</dbReference>
<evidence type="ECO:0000256" key="5">
    <source>
        <dbReference type="ARBA" id="ARBA00023015"/>
    </source>
</evidence>
<dbReference type="InterPro" id="IPR000286">
    <property type="entry name" value="HDACs"/>
</dbReference>
<evidence type="ECO:0000256" key="12">
    <source>
        <dbReference type="SAM" id="MobiDB-lite"/>
    </source>
</evidence>
<reference evidence="14" key="1">
    <citation type="journal article" date="2020" name="Stud. Mycol.">
        <title>101 Dothideomycetes genomes: a test case for predicting lifestyles and emergence of pathogens.</title>
        <authorList>
            <person name="Haridas S."/>
            <person name="Albert R."/>
            <person name="Binder M."/>
            <person name="Bloem J."/>
            <person name="Labutti K."/>
            <person name="Salamov A."/>
            <person name="Andreopoulos B."/>
            <person name="Baker S."/>
            <person name="Barry K."/>
            <person name="Bills G."/>
            <person name="Bluhm B."/>
            <person name="Cannon C."/>
            <person name="Castanera R."/>
            <person name="Culley D."/>
            <person name="Daum C."/>
            <person name="Ezra D."/>
            <person name="Gonzalez J."/>
            <person name="Henrissat B."/>
            <person name="Kuo A."/>
            <person name="Liang C."/>
            <person name="Lipzen A."/>
            <person name="Lutzoni F."/>
            <person name="Magnuson J."/>
            <person name="Mondo S."/>
            <person name="Nolan M."/>
            <person name="Ohm R."/>
            <person name="Pangilinan J."/>
            <person name="Park H.-J."/>
            <person name="Ramirez L."/>
            <person name="Alfaro M."/>
            <person name="Sun H."/>
            <person name="Tritt A."/>
            <person name="Yoshinaga Y."/>
            <person name="Zwiers L.-H."/>
            <person name="Turgeon B."/>
            <person name="Goodwin S."/>
            <person name="Spatafora J."/>
            <person name="Crous P."/>
            <person name="Grigoriev I."/>
        </authorList>
    </citation>
    <scope>NUCLEOTIDE SEQUENCE</scope>
    <source>
        <strain evidence="14">CBS 101060</strain>
    </source>
</reference>
<protein>
    <recommendedName>
        <fullName evidence="2 8">Histone deacetylase</fullName>
        <ecNumber evidence="2 8">3.5.1.98</ecNumber>
    </recommendedName>
</protein>
<dbReference type="GO" id="GO:0070210">
    <property type="term" value="C:Rpd3L-Expanded complex"/>
    <property type="evidence" value="ECO:0007669"/>
    <property type="project" value="TreeGrafter"/>
</dbReference>
<organism evidence="14 15">
    <name type="scientific">Patellaria atrata CBS 101060</name>
    <dbReference type="NCBI Taxonomy" id="1346257"/>
    <lineage>
        <taxon>Eukaryota</taxon>
        <taxon>Fungi</taxon>
        <taxon>Dikarya</taxon>
        <taxon>Ascomycota</taxon>
        <taxon>Pezizomycotina</taxon>
        <taxon>Dothideomycetes</taxon>
        <taxon>Dothideomycetes incertae sedis</taxon>
        <taxon>Patellariales</taxon>
        <taxon>Patellariaceae</taxon>
        <taxon>Patellaria</taxon>
    </lineage>
</organism>
<comment type="subcellular location">
    <subcellularLocation>
        <location evidence="1 8">Nucleus</location>
    </subcellularLocation>
</comment>
<keyword evidence="7 8" id="KW-0539">Nucleus</keyword>
<evidence type="ECO:0000256" key="2">
    <source>
        <dbReference type="ARBA" id="ARBA00012111"/>
    </source>
</evidence>
<feature type="active site" description="Proton acceptor" evidence="9">
    <location>
        <position position="189"/>
    </location>
</feature>
<dbReference type="PRINTS" id="PR01271">
    <property type="entry name" value="HISDACETLASE"/>
</dbReference>
<evidence type="ECO:0000256" key="7">
    <source>
        <dbReference type="ARBA" id="ARBA00023242"/>
    </source>
</evidence>
<keyword evidence="15" id="KW-1185">Reference proteome</keyword>
<evidence type="ECO:0000256" key="9">
    <source>
        <dbReference type="PIRSR" id="PIRSR037913-1"/>
    </source>
</evidence>
<dbReference type="EC" id="3.5.1.98" evidence="2 8"/>
<accession>A0A9P4VPK6</accession>
<gene>
    <name evidence="14" type="ORF">M501DRAFT_930350</name>
</gene>
<feature type="binding site" evidence="10">
    <location>
        <position position="197"/>
    </location>
    <ligand>
        <name>substrate</name>
    </ligand>
</feature>
<dbReference type="GO" id="GO:0040029">
    <property type="term" value="P:epigenetic regulation of gene expression"/>
    <property type="evidence" value="ECO:0007669"/>
    <property type="project" value="TreeGrafter"/>
</dbReference>
<dbReference type="OrthoDB" id="1918432at2759"/>
<evidence type="ECO:0000256" key="3">
    <source>
        <dbReference type="ARBA" id="ARBA00022801"/>
    </source>
</evidence>
<dbReference type="SUPFAM" id="SSF52768">
    <property type="entry name" value="Arginase/deacetylase"/>
    <property type="match status" value="1"/>
</dbReference>
<dbReference type="GO" id="GO:0141221">
    <property type="term" value="F:histone deacetylase activity, hydrolytic mechanism"/>
    <property type="evidence" value="ECO:0007669"/>
    <property type="project" value="UniProtKB-EC"/>
</dbReference>
<feature type="domain" description="Histone deacetylase" evidence="13">
    <location>
        <begin position="73"/>
        <end position="371"/>
    </location>
</feature>
<sequence>MEPFSRSQIVQEWISPTPEPQMDYGDFKGLSEGQKEEILRKEAENNCIERPQGYNVSFHYNSKVEQHHFGKTHPMKPWRLQLTKQLVLGYGLEYAMDMYQTRPATKQEIAIFHDRGYLDFLELVTPNNVDEYRDEQNKYNFGIEFYDCPVFDGMWDYISLYSGATMDAARKVCSGQSNIAINWSGGLHHAKKSSASGFCYVNDIVLAIQYMMQYYSRILYIDIDVHHGDGVEQAFHSTNRVMTLSYHKYAPNEFFPGTGGLDETGPKDTYNEGAHHSLNVPLKDGIDDHEYKELFKVVTGHVIEAYKPQAIVIQCGADSLGGDRLGRFNLNITAHGYCVEFVKATHLPLLIIGGGGYTPRNVARTWTHETALCVGAQLHDDLPWHIPYRRAFSGERNGDGKLYPDLSTVSLKQNQNTAEELHTIVKNVHWEMRYVHSAPHVQMDRLPPAYDKIRDEIDREIREEQEEKDRDEAARKRRERNVGARGEMRMR</sequence>
<dbReference type="Proteomes" id="UP000799429">
    <property type="component" value="Unassembled WGS sequence"/>
</dbReference>
<evidence type="ECO:0000256" key="11">
    <source>
        <dbReference type="PIRSR" id="PIRSR037913-3"/>
    </source>
</evidence>
<feature type="binding site" evidence="10">
    <location>
        <position position="147"/>
    </location>
    <ligand>
        <name>substrate</name>
    </ligand>
</feature>
<evidence type="ECO:0000256" key="4">
    <source>
        <dbReference type="ARBA" id="ARBA00022853"/>
    </source>
</evidence>
<dbReference type="InterPro" id="IPR023696">
    <property type="entry name" value="Ureohydrolase_dom_sf"/>
</dbReference>
<feature type="binding site" evidence="11">
    <location>
        <position position="318"/>
    </location>
    <ligand>
        <name>a divalent metal cation</name>
        <dbReference type="ChEBI" id="CHEBI:60240"/>
    </ligand>
</feature>
<keyword evidence="3 8" id="KW-0378">Hydrolase</keyword>
<keyword evidence="4 8" id="KW-0156">Chromatin regulator</keyword>
<feature type="binding site" evidence="10">
    <location>
        <position position="357"/>
    </location>
    <ligand>
        <name>substrate</name>
    </ligand>
</feature>
<dbReference type="PRINTS" id="PR01270">
    <property type="entry name" value="HDASUPER"/>
</dbReference>
<keyword evidence="5 8" id="KW-0805">Transcription regulation</keyword>
<comment type="catalytic activity">
    <reaction evidence="8">
        <text>N(6)-acetyl-L-lysyl-[histone] + H2O = L-lysyl-[histone] + acetate</text>
        <dbReference type="Rhea" id="RHEA:58196"/>
        <dbReference type="Rhea" id="RHEA-COMP:9845"/>
        <dbReference type="Rhea" id="RHEA-COMP:11338"/>
        <dbReference type="ChEBI" id="CHEBI:15377"/>
        <dbReference type="ChEBI" id="CHEBI:29969"/>
        <dbReference type="ChEBI" id="CHEBI:30089"/>
        <dbReference type="ChEBI" id="CHEBI:61930"/>
        <dbReference type="EC" id="3.5.1.98"/>
    </reaction>
</comment>
<evidence type="ECO:0000256" key="10">
    <source>
        <dbReference type="PIRSR" id="PIRSR037913-2"/>
    </source>
</evidence>
<evidence type="ECO:0000313" key="15">
    <source>
        <dbReference type="Proteomes" id="UP000799429"/>
    </source>
</evidence>
<feature type="binding site" evidence="11">
    <location>
        <position position="224"/>
    </location>
    <ligand>
        <name>a divalent metal cation</name>
        <dbReference type="ChEBI" id="CHEBI:60240"/>
    </ligand>
</feature>
<feature type="binding site" evidence="11">
    <location>
        <position position="226"/>
    </location>
    <ligand>
        <name>a divalent metal cation</name>
        <dbReference type="ChEBI" id="CHEBI:60240"/>
    </ligand>
</feature>